<name>A0A928W1B5_9CYAN</name>
<dbReference type="AlphaFoldDB" id="A0A928W1B5"/>
<dbReference type="PANTHER" id="PTHR43471">
    <property type="entry name" value="ABC TRANSPORTER PERMEASE"/>
    <property type="match status" value="1"/>
</dbReference>
<dbReference type="Pfam" id="PF12679">
    <property type="entry name" value="ABC2_membrane_2"/>
    <property type="match status" value="1"/>
</dbReference>
<feature type="transmembrane region" description="Helical" evidence="1">
    <location>
        <begin position="133"/>
        <end position="149"/>
    </location>
</feature>
<dbReference type="GO" id="GO:0140359">
    <property type="term" value="F:ABC-type transporter activity"/>
    <property type="evidence" value="ECO:0007669"/>
    <property type="project" value="InterPro"/>
</dbReference>
<keyword evidence="1" id="KW-0812">Transmembrane</keyword>
<dbReference type="RefSeq" id="WP_264322857.1">
    <property type="nucleotide sequence ID" value="NZ_JADEXN010000416.1"/>
</dbReference>
<sequence>MIQVNLGSISTIAANVFREVIRDRTLYLVALYALILLAAVLLLPEVAAGTQDKMTLDIGLGAMNILGLIVTVFIGTGLINKEIEKRTVLVLISKPVGRGEFVVGKFLGLSAVLAVLIAVMTAIFILVLKLNEIPFPLGSILVASLYLFFQLSLIVAVAIIFGVFASSLLATLLTFSIYLMGHFSRDLLQLAEVSDNASIQPLAKSLYLILPDLARLDVKNGAVYGSAALPEIGTLLLNALYGSIYTILLLSVATVVFSRREF</sequence>
<feature type="transmembrane region" description="Helical" evidence="1">
    <location>
        <begin position="156"/>
        <end position="180"/>
    </location>
</feature>
<organism evidence="2 3">
    <name type="scientific">Zarconia navalis LEGE 11467</name>
    <dbReference type="NCBI Taxonomy" id="1828826"/>
    <lineage>
        <taxon>Bacteria</taxon>
        <taxon>Bacillati</taxon>
        <taxon>Cyanobacteriota</taxon>
        <taxon>Cyanophyceae</taxon>
        <taxon>Oscillatoriophycideae</taxon>
        <taxon>Oscillatoriales</taxon>
        <taxon>Oscillatoriales incertae sedis</taxon>
        <taxon>Zarconia</taxon>
        <taxon>Zarconia navalis</taxon>
    </lineage>
</organism>
<reference evidence="2" key="1">
    <citation type="submission" date="2020-10" db="EMBL/GenBank/DDBJ databases">
        <authorList>
            <person name="Castelo-Branco R."/>
            <person name="Eusebio N."/>
            <person name="Adriana R."/>
            <person name="Vieira A."/>
            <person name="Brugerolle De Fraissinette N."/>
            <person name="Rezende De Castro R."/>
            <person name="Schneider M.P."/>
            <person name="Vasconcelos V."/>
            <person name="Leao P.N."/>
        </authorList>
    </citation>
    <scope>NUCLEOTIDE SEQUENCE</scope>
    <source>
        <strain evidence="2">LEGE 11467</strain>
    </source>
</reference>
<dbReference type="EMBL" id="JADEXN010000416">
    <property type="protein sequence ID" value="MBE9042707.1"/>
    <property type="molecule type" value="Genomic_DNA"/>
</dbReference>
<gene>
    <name evidence="2" type="ORF">IQ235_18260</name>
</gene>
<feature type="transmembrane region" description="Helical" evidence="1">
    <location>
        <begin position="101"/>
        <end position="127"/>
    </location>
</feature>
<evidence type="ECO:0000256" key="1">
    <source>
        <dbReference type="SAM" id="Phobius"/>
    </source>
</evidence>
<keyword evidence="1" id="KW-1133">Transmembrane helix</keyword>
<feature type="transmembrane region" description="Helical" evidence="1">
    <location>
        <begin position="239"/>
        <end position="257"/>
    </location>
</feature>
<accession>A0A928W1B5</accession>
<proteinExistence type="predicted"/>
<protein>
    <submittedName>
        <fullName evidence="2">ABC transporter permease</fullName>
    </submittedName>
</protein>
<comment type="caution">
    <text evidence="2">The sequence shown here is derived from an EMBL/GenBank/DDBJ whole genome shotgun (WGS) entry which is preliminary data.</text>
</comment>
<evidence type="ECO:0000313" key="2">
    <source>
        <dbReference type="EMBL" id="MBE9042707.1"/>
    </source>
</evidence>
<feature type="transmembrane region" description="Helical" evidence="1">
    <location>
        <begin position="26"/>
        <end position="46"/>
    </location>
</feature>
<dbReference type="PANTHER" id="PTHR43471:SF10">
    <property type="entry name" value="SLL1107 PROTEIN"/>
    <property type="match status" value="1"/>
</dbReference>
<feature type="transmembrane region" description="Helical" evidence="1">
    <location>
        <begin position="58"/>
        <end position="80"/>
    </location>
</feature>
<keyword evidence="3" id="KW-1185">Reference proteome</keyword>
<keyword evidence="1" id="KW-0472">Membrane</keyword>
<evidence type="ECO:0000313" key="3">
    <source>
        <dbReference type="Proteomes" id="UP000621799"/>
    </source>
</evidence>
<dbReference type="GO" id="GO:0005886">
    <property type="term" value="C:plasma membrane"/>
    <property type="evidence" value="ECO:0007669"/>
    <property type="project" value="UniProtKB-SubCell"/>
</dbReference>
<dbReference type="Proteomes" id="UP000621799">
    <property type="component" value="Unassembled WGS sequence"/>
</dbReference>